<dbReference type="Gene3D" id="3.40.50.12780">
    <property type="entry name" value="N-terminal domain of ligase-like"/>
    <property type="match status" value="1"/>
</dbReference>
<feature type="non-terminal residue" evidence="2">
    <location>
        <position position="1"/>
    </location>
</feature>
<proteinExistence type="predicted"/>
<feature type="non-terminal residue" evidence="2">
    <location>
        <position position="126"/>
    </location>
</feature>
<feature type="domain" description="AMP-dependent synthetase/ligase" evidence="1">
    <location>
        <begin position="7"/>
        <end position="112"/>
    </location>
</feature>
<name>X1CM66_9ZZZZ</name>
<sequence>ALFYPALGVTAVIPDMDPTRPARVNPERIIEAVNNQGITNMFASPALLNRVGGYGKKNAIKLPSLKRVISAGAPVSPANIEQFSTLLSEDAEIHTPYGATEAVPIISIRSNEILTETRDLSEKGYG</sequence>
<dbReference type="AlphaFoldDB" id="X1CM66"/>
<reference evidence="2" key="1">
    <citation type="journal article" date="2014" name="Front. Microbiol.">
        <title>High frequency of phylogenetically diverse reductive dehalogenase-homologous genes in deep subseafloor sedimentary metagenomes.</title>
        <authorList>
            <person name="Kawai M."/>
            <person name="Futagami T."/>
            <person name="Toyoda A."/>
            <person name="Takaki Y."/>
            <person name="Nishi S."/>
            <person name="Hori S."/>
            <person name="Arai W."/>
            <person name="Tsubouchi T."/>
            <person name="Morono Y."/>
            <person name="Uchiyama I."/>
            <person name="Ito T."/>
            <person name="Fujiyama A."/>
            <person name="Inagaki F."/>
            <person name="Takami H."/>
        </authorList>
    </citation>
    <scope>NUCLEOTIDE SEQUENCE</scope>
    <source>
        <strain evidence="2">Expedition CK06-06</strain>
    </source>
</reference>
<organism evidence="2">
    <name type="scientific">marine sediment metagenome</name>
    <dbReference type="NCBI Taxonomy" id="412755"/>
    <lineage>
        <taxon>unclassified sequences</taxon>
        <taxon>metagenomes</taxon>
        <taxon>ecological metagenomes</taxon>
    </lineage>
</organism>
<protein>
    <recommendedName>
        <fullName evidence="1">AMP-dependent synthetase/ligase domain-containing protein</fullName>
    </recommendedName>
</protein>
<dbReference type="InterPro" id="IPR000873">
    <property type="entry name" value="AMP-dep_synth/lig_dom"/>
</dbReference>
<accession>X1CM66</accession>
<evidence type="ECO:0000259" key="1">
    <source>
        <dbReference type="Pfam" id="PF00501"/>
    </source>
</evidence>
<dbReference type="InterPro" id="IPR042099">
    <property type="entry name" value="ANL_N_sf"/>
</dbReference>
<dbReference type="EMBL" id="BART01038976">
    <property type="protein sequence ID" value="GAH09471.1"/>
    <property type="molecule type" value="Genomic_DNA"/>
</dbReference>
<dbReference type="Pfam" id="PF00501">
    <property type="entry name" value="AMP-binding"/>
    <property type="match status" value="1"/>
</dbReference>
<evidence type="ECO:0000313" key="2">
    <source>
        <dbReference type="EMBL" id="GAH09471.1"/>
    </source>
</evidence>
<dbReference type="SUPFAM" id="SSF56801">
    <property type="entry name" value="Acetyl-CoA synthetase-like"/>
    <property type="match status" value="1"/>
</dbReference>
<gene>
    <name evidence="2" type="ORF">S01H4_64333</name>
</gene>
<comment type="caution">
    <text evidence="2">The sequence shown here is derived from an EMBL/GenBank/DDBJ whole genome shotgun (WGS) entry which is preliminary data.</text>
</comment>